<gene>
    <name evidence="1" type="ORF">ACFO3U_06785</name>
</gene>
<evidence type="ECO:0000313" key="1">
    <source>
        <dbReference type="EMBL" id="MFC4739697.1"/>
    </source>
</evidence>
<protein>
    <recommendedName>
        <fullName evidence="3">Lipoprotein</fullName>
    </recommendedName>
</protein>
<sequence>MMKIRTIATVILFSTLLYLNSCKPESAEENLGSIKEPSQIISVEQAVEMKDTYQDTIGKLIKENFSIPEREYDPTLFAFIELDSLKQYIAYLEEVERLNDKKISGIRVYFAAYPDSLKNSSKSEAYKNRETFFFAPTMEVEPNEWGREYPNLRNIPFYIEPSGKNKLIGKFKAIDGLLCKKDSRPTNPKIDETEKTSLILNEFQLTPPPVE</sequence>
<proteinExistence type="predicted"/>
<dbReference type="Proteomes" id="UP001595885">
    <property type="component" value="Unassembled WGS sequence"/>
</dbReference>
<reference evidence="2" key="1">
    <citation type="journal article" date="2019" name="Int. J. Syst. Evol. Microbiol.">
        <title>The Global Catalogue of Microorganisms (GCM) 10K type strain sequencing project: providing services to taxonomists for standard genome sequencing and annotation.</title>
        <authorList>
            <consortium name="The Broad Institute Genomics Platform"/>
            <consortium name="The Broad Institute Genome Sequencing Center for Infectious Disease"/>
            <person name="Wu L."/>
            <person name="Ma J."/>
        </authorList>
    </citation>
    <scope>NUCLEOTIDE SEQUENCE [LARGE SCALE GENOMIC DNA]</scope>
    <source>
        <strain evidence="2">CCUG 50349</strain>
    </source>
</reference>
<evidence type="ECO:0008006" key="3">
    <source>
        <dbReference type="Google" id="ProtNLM"/>
    </source>
</evidence>
<dbReference type="EMBL" id="JBHSGW010000004">
    <property type="protein sequence ID" value="MFC4739697.1"/>
    <property type="molecule type" value="Genomic_DNA"/>
</dbReference>
<accession>A0ABV9P2E2</accession>
<comment type="caution">
    <text evidence="1">The sequence shown here is derived from an EMBL/GenBank/DDBJ whole genome shotgun (WGS) entry which is preliminary data.</text>
</comment>
<dbReference type="RefSeq" id="WP_379739621.1">
    <property type="nucleotide sequence ID" value="NZ_JBHSGW010000004.1"/>
</dbReference>
<keyword evidence="2" id="KW-1185">Reference proteome</keyword>
<evidence type="ECO:0000313" key="2">
    <source>
        <dbReference type="Proteomes" id="UP001595885"/>
    </source>
</evidence>
<name>A0ABV9P2E2_9FLAO</name>
<organism evidence="1 2">
    <name type="scientific">Flavobacterium ponti</name>
    <dbReference type="NCBI Taxonomy" id="665133"/>
    <lineage>
        <taxon>Bacteria</taxon>
        <taxon>Pseudomonadati</taxon>
        <taxon>Bacteroidota</taxon>
        <taxon>Flavobacteriia</taxon>
        <taxon>Flavobacteriales</taxon>
        <taxon>Flavobacteriaceae</taxon>
        <taxon>Flavobacterium</taxon>
    </lineage>
</organism>